<feature type="domain" description="DUF5753" evidence="1">
    <location>
        <begin position="113"/>
        <end position="266"/>
    </location>
</feature>
<accession>A0A9X3SQJ0</accession>
<dbReference type="RefSeq" id="WP_270108819.1">
    <property type="nucleotide sequence ID" value="NZ_JAPZVP010000003.1"/>
</dbReference>
<reference evidence="2" key="1">
    <citation type="submission" date="2022-12" db="EMBL/GenBank/DDBJ databases">
        <title>Gycomyces niveus sp.nov.,a novel actinomycete isolated from soil in Shouguan.</title>
        <authorList>
            <person name="Yang X."/>
        </authorList>
    </citation>
    <scope>NUCLEOTIDE SEQUENCE</scope>
    <source>
        <strain evidence="2">NEAU-A15</strain>
    </source>
</reference>
<gene>
    <name evidence="2" type="ORF">O1R50_05135</name>
</gene>
<dbReference type="Proteomes" id="UP001146067">
    <property type="component" value="Unassembled WGS sequence"/>
</dbReference>
<comment type="caution">
    <text evidence="2">The sequence shown here is derived from an EMBL/GenBank/DDBJ whole genome shotgun (WGS) entry which is preliminary data.</text>
</comment>
<keyword evidence="3" id="KW-1185">Reference proteome</keyword>
<name>A0A9X3SQJ0_9ACTN</name>
<evidence type="ECO:0000313" key="3">
    <source>
        <dbReference type="Proteomes" id="UP001146067"/>
    </source>
</evidence>
<proteinExistence type="predicted"/>
<dbReference type="InterPro" id="IPR043917">
    <property type="entry name" value="DUF5753"/>
</dbReference>
<dbReference type="EMBL" id="JAPZVP010000003">
    <property type="protein sequence ID" value="MDA1358994.1"/>
    <property type="molecule type" value="Genomic_DNA"/>
</dbReference>
<evidence type="ECO:0000313" key="2">
    <source>
        <dbReference type="EMBL" id="MDA1358994.1"/>
    </source>
</evidence>
<sequence length="296" mass="33982">MAGTVLYQKFARAYLTAEVNTISQDAGWTPNKFARVMSKSSTTIRAWLDGSRIPDKGNLSLLCDQAEVEPDRKRFILHVSDQLLKNSELISDLDERNLYIVESGERTYPVHVKWNPLLLSAVLQTEPYHMKVLAGPMEDPANKIKTWKRKARRATRFFGRFSDSSRPRVEFYIPASAIADLGMLDPEERVAQIERLRWVDSLPGGEVRVVRPPHFANYAFEAFESDEQTYAGPSFVYVDNLDQSRHVVDENKLDLYDQARRFLRSNSQGIGRFLDGGVHQLAEEHPEQRLRSDQLR</sequence>
<dbReference type="Pfam" id="PF19054">
    <property type="entry name" value="DUF5753"/>
    <property type="match status" value="1"/>
</dbReference>
<organism evidence="2 3">
    <name type="scientific">Glycomyces luteolus</name>
    <dbReference type="NCBI Taxonomy" id="2670330"/>
    <lineage>
        <taxon>Bacteria</taxon>
        <taxon>Bacillati</taxon>
        <taxon>Actinomycetota</taxon>
        <taxon>Actinomycetes</taxon>
        <taxon>Glycomycetales</taxon>
        <taxon>Glycomycetaceae</taxon>
        <taxon>Glycomyces</taxon>
    </lineage>
</organism>
<dbReference type="AlphaFoldDB" id="A0A9X3SQJ0"/>
<evidence type="ECO:0000259" key="1">
    <source>
        <dbReference type="Pfam" id="PF19054"/>
    </source>
</evidence>
<protein>
    <submittedName>
        <fullName evidence="2">Scr1 family TA system antitoxin-like transcriptional regulator</fullName>
    </submittedName>
</protein>